<dbReference type="Proteomes" id="UP000001024">
    <property type="component" value="Chromosome"/>
</dbReference>
<dbReference type="PaxDb" id="273075-Ta0726"/>
<evidence type="ECO:0000256" key="1">
    <source>
        <dbReference type="SAM" id="Phobius"/>
    </source>
</evidence>
<accession>Q9HK75</accession>
<name>Q9HK75_THEAC</name>
<keyword evidence="3" id="KW-1185">Reference proteome</keyword>
<evidence type="ECO:0000313" key="2">
    <source>
        <dbReference type="EMBL" id="CAC11864.1"/>
    </source>
</evidence>
<gene>
    <name evidence="2" type="ordered locus">Ta0726</name>
</gene>
<keyword evidence="1" id="KW-0812">Transmembrane</keyword>
<feature type="transmembrane region" description="Helical" evidence="1">
    <location>
        <begin position="188"/>
        <end position="207"/>
    </location>
</feature>
<feature type="transmembrane region" description="Helical" evidence="1">
    <location>
        <begin position="74"/>
        <end position="97"/>
    </location>
</feature>
<dbReference type="EMBL" id="AL445065">
    <property type="protein sequence ID" value="CAC11864.1"/>
    <property type="molecule type" value="Genomic_DNA"/>
</dbReference>
<dbReference type="EnsemblBacteria" id="CAC11864">
    <property type="protein sequence ID" value="CAC11864"/>
    <property type="gene ID" value="CAC11864"/>
</dbReference>
<protein>
    <submittedName>
        <fullName evidence="2">Hypothetical membrane protein</fullName>
    </submittedName>
</protein>
<organism evidence="2 3">
    <name type="scientific">Thermoplasma acidophilum (strain ATCC 25905 / DSM 1728 / JCM 9062 / NBRC 15155 / AMRC-C165)</name>
    <dbReference type="NCBI Taxonomy" id="273075"/>
    <lineage>
        <taxon>Archaea</taxon>
        <taxon>Methanobacteriati</taxon>
        <taxon>Thermoplasmatota</taxon>
        <taxon>Thermoplasmata</taxon>
        <taxon>Thermoplasmatales</taxon>
        <taxon>Thermoplasmataceae</taxon>
        <taxon>Thermoplasma</taxon>
    </lineage>
</organism>
<keyword evidence="1" id="KW-0472">Membrane</keyword>
<dbReference type="KEGG" id="tac:Ta0726"/>
<evidence type="ECO:0000313" key="3">
    <source>
        <dbReference type="Proteomes" id="UP000001024"/>
    </source>
</evidence>
<feature type="transmembrane region" description="Helical" evidence="1">
    <location>
        <begin position="155"/>
        <end position="176"/>
    </location>
</feature>
<dbReference type="InParanoid" id="Q9HK75"/>
<sequence length="223" mass="24399">MFLFALFFFLLGYLISSYPGADRLFNSVRTPWGFLTSIFIYDGSGNVEYFLIFAILFSAANISHARELRIKRTAVALLASVLGSIIANLLDLALFFFTDPAASSYGQSGVVYGLMGSAASMALLDIIFYILVAMGQLRHNDSSPDQGPVGHARNILSIASLALIFLLTFVFMALDIKAFYSIRPGIDSFVHAMAFGSSAIIFIIISYTHASDLLWVSDQDESL</sequence>
<feature type="transmembrane region" description="Helical" evidence="1">
    <location>
        <begin position="109"/>
        <end position="134"/>
    </location>
</feature>
<dbReference type="HOGENOM" id="CLU_1237970_0_0_2"/>
<feature type="transmembrane region" description="Helical" evidence="1">
    <location>
        <begin position="33"/>
        <end position="62"/>
    </location>
</feature>
<reference evidence="2 3" key="1">
    <citation type="journal article" date="2000" name="Nature">
        <title>The genome sequence of the thermoacidophilic scavenger Thermoplasma acidophilum.</title>
        <authorList>
            <person name="Ruepp A."/>
            <person name="Graml W."/>
            <person name="Santos-Martinez M.L."/>
            <person name="Koretke K.K."/>
            <person name="Volker C."/>
            <person name="Mewes H.W."/>
            <person name="Frishman D."/>
            <person name="Stocker S."/>
            <person name="Lupas A.N."/>
            <person name="Baumeister W."/>
        </authorList>
    </citation>
    <scope>NUCLEOTIDE SEQUENCE [LARGE SCALE GENOMIC DNA]</scope>
    <source>
        <strain evidence="3">ATCC 25905 / DSM 1728 / JCM 9062 / NBRC 15155 / AMRC-C165</strain>
    </source>
</reference>
<proteinExistence type="predicted"/>
<keyword evidence="1" id="KW-1133">Transmembrane helix</keyword>
<dbReference type="AlphaFoldDB" id="Q9HK75"/>